<dbReference type="RefSeq" id="WP_309810905.1">
    <property type="nucleotide sequence ID" value="NZ_JBDXMX010000003.1"/>
</dbReference>
<dbReference type="PANTHER" id="PTHR43343">
    <property type="entry name" value="PEPTIDASE S12"/>
    <property type="match status" value="1"/>
</dbReference>
<keyword evidence="8" id="KW-1185">Reference proteome</keyword>
<dbReference type="Gene3D" id="2.40.10.10">
    <property type="entry name" value="Trypsin-like serine proteases"/>
    <property type="match status" value="2"/>
</dbReference>
<keyword evidence="3 7" id="KW-0378">Hydrolase</keyword>
<dbReference type="InterPro" id="IPR001940">
    <property type="entry name" value="Peptidase_S1C"/>
</dbReference>
<evidence type="ECO:0000256" key="5">
    <source>
        <dbReference type="SAM" id="Phobius"/>
    </source>
</evidence>
<keyword evidence="5" id="KW-0472">Membrane</keyword>
<dbReference type="InterPro" id="IPR036034">
    <property type="entry name" value="PDZ_sf"/>
</dbReference>
<evidence type="ECO:0000256" key="3">
    <source>
        <dbReference type="ARBA" id="ARBA00022801"/>
    </source>
</evidence>
<dbReference type="InterPro" id="IPR001478">
    <property type="entry name" value="PDZ"/>
</dbReference>
<keyword evidence="5" id="KW-1133">Transmembrane helix</keyword>
<dbReference type="InterPro" id="IPR043504">
    <property type="entry name" value="Peptidase_S1_PA_chymotrypsin"/>
</dbReference>
<dbReference type="SUPFAM" id="SSF50494">
    <property type="entry name" value="Trypsin-like serine proteases"/>
    <property type="match status" value="1"/>
</dbReference>
<dbReference type="InterPro" id="IPR051201">
    <property type="entry name" value="Chloro_Bact_Ser_Proteases"/>
</dbReference>
<dbReference type="PROSITE" id="PS50106">
    <property type="entry name" value="PDZ"/>
    <property type="match status" value="1"/>
</dbReference>
<comment type="similarity">
    <text evidence="1">Belongs to the peptidase S1C family.</text>
</comment>
<name>A0ABV0IIH8_9MICC</name>
<keyword evidence="5" id="KW-0812">Transmembrane</keyword>
<sequence length="443" mass="45330">MNDPGDPRDPDRPADGVPPLPARPPAVGPIYGTSWDGRPQQPYLPPGQPDLAEQHRPPVPRPRRRRSATYRMIIAVGFLAGAVLAGGVGLLVFDKIQDIVASQERGPALPATGGVPLGEALQRSHEGIQVDWDAGPVLDEAGLDQGTRVEEAPGVLLVDTRLMNGRGTGTGVVLTGEGLAITNYHVVEDASDVTVTVADTGEVYTATVLGRDSLHDVAVLQIEDAPSLATASINTDLPGRGEPSAAVGNGGGQGYLTAVVGEVTGLDETIVASSGVPDDASRLAGLIESSADVVPGYSGGPLVDGDGQIVGITTAASQGETAEEVNGYAIPVTTALDVVEQVVSGEETDTVSIGVDGALGIVVGSEQGRAVIIEVTPGSSAEQLGLREGDVVRSVDGQPVSTPSELSGIVNDHNVGDVIEVEWTTPSGEERSGEATLQEAVVY</sequence>
<evidence type="ECO:0000256" key="4">
    <source>
        <dbReference type="SAM" id="MobiDB-lite"/>
    </source>
</evidence>
<proteinExistence type="inferred from homology"/>
<organism evidence="7 8">
    <name type="scientific">Citricoccus nitrophenolicus</name>
    <dbReference type="NCBI Taxonomy" id="863575"/>
    <lineage>
        <taxon>Bacteria</taxon>
        <taxon>Bacillati</taxon>
        <taxon>Actinomycetota</taxon>
        <taxon>Actinomycetes</taxon>
        <taxon>Micrococcales</taxon>
        <taxon>Micrococcaceae</taxon>
        <taxon>Citricoccus</taxon>
    </lineage>
</organism>
<dbReference type="GO" id="GO:0008233">
    <property type="term" value="F:peptidase activity"/>
    <property type="evidence" value="ECO:0007669"/>
    <property type="project" value="UniProtKB-KW"/>
</dbReference>
<gene>
    <name evidence="7" type="ORF">ABDK96_09750</name>
</gene>
<evidence type="ECO:0000259" key="6">
    <source>
        <dbReference type="PROSITE" id="PS50106"/>
    </source>
</evidence>
<dbReference type="InterPro" id="IPR041489">
    <property type="entry name" value="PDZ_6"/>
</dbReference>
<feature type="compositionally biased region" description="Basic and acidic residues" evidence="4">
    <location>
        <begin position="1"/>
        <end position="14"/>
    </location>
</feature>
<dbReference type="Proteomes" id="UP001484097">
    <property type="component" value="Unassembled WGS sequence"/>
</dbReference>
<evidence type="ECO:0000313" key="8">
    <source>
        <dbReference type="Proteomes" id="UP001484097"/>
    </source>
</evidence>
<dbReference type="PANTHER" id="PTHR43343:SF3">
    <property type="entry name" value="PROTEASE DO-LIKE 8, CHLOROPLASTIC"/>
    <property type="match status" value="1"/>
</dbReference>
<feature type="compositionally biased region" description="Pro residues" evidence="4">
    <location>
        <begin position="16"/>
        <end position="27"/>
    </location>
</feature>
<feature type="transmembrane region" description="Helical" evidence="5">
    <location>
        <begin position="70"/>
        <end position="93"/>
    </location>
</feature>
<dbReference type="Pfam" id="PF13365">
    <property type="entry name" value="Trypsin_2"/>
    <property type="match status" value="1"/>
</dbReference>
<dbReference type="SUPFAM" id="SSF50156">
    <property type="entry name" value="PDZ domain-like"/>
    <property type="match status" value="1"/>
</dbReference>
<evidence type="ECO:0000256" key="1">
    <source>
        <dbReference type="ARBA" id="ARBA00010541"/>
    </source>
</evidence>
<dbReference type="Pfam" id="PF17820">
    <property type="entry name" value="PDZ_6"/>
    <property type="match status" value="1"/>
</dbReference>
<evidence type="ECO:0000313" key="7">
    <source>
        <dbReference type="EMBL" id="MEO9247964.1"/>
    </source>
</evidence>
<keyword evidence="2 7" id="KW-0645">Protease</keyword>
<dbReference type="GO" id="GO:0006508">
    <property type="term" value="P:proteolysis"/>
    <property type="evidence" value="ECO:0007669"/>
    <property type="project" value="UniProtKB-KW"/>
</dbReference>
<dbReference type="PRINTS" id="PR00834">
    <property type="entry name" value="PROTEASES2C"/>
</dbReference>
<accession>A0ABV0IIH8</accession>
<comment type="caution">
    <text evidence="7">The sequence shown here is derived from an EMBL/GenBank/DDBJ whole genome shotgun (WGS) entry which is preliminary data.</text>
</comment>
<dbReference type="EC" id="3.4.21.-" evidence="7"/>
<reference evidence="7 8" key="1">
    <citation type="submission" date="2024-05" db="EMBL/GenBank/DDBJ databases">
        <authorList>
            <person name="Yi C."/>
        </authorList>
    </citation>
    <scope>NUCLEOTIDE SEQUENCE [LARGE SCALE GENOMIC DNA]</scope>
    <source>
        <strain evidence="7 8">XS13</strain>
    </source>
</reference>
<feature type="region of interest" description="Disordered" evidence="4">
    <location>
        <begin position="1"/>
        <end position="64"/>
    </location>
</feature>
<dbReference type="Gene3D" id="2.30.42.10">
    <property type="match status" value="1"/>
</dbReference>
<protein>
    <submittedName>
        <fullName evidence="7">S1C family serine protease</fullName>
        <ecNumber evidence="7">3.4.21.-</ecNumber>
    </submittedName>
</protein>
<dbReference type="SMART" id="SM00228">
    <property type="entry name" value="PDZ"/>
    <property type="match status" value="1"/>
</dbReference>
<dbReference type="InterPro" id="IPR009003">
    <property type="entry name" value="Peptidase_S1_PA"/>
</dbReference>
<dbReference type="EMBL" id="JBDXMX010000003">
    <property type="protein sequence ID" value="MEO9247964.1"/>
    <property type="molecule type" value="Genomic_DNA"/>
</dbReference>
<evidence type="ECO:0000256" key="2">
    <source>
        <dbReference type="ARBA" id="ARBA00022670"/>
    </source>
</evidence>
<feature type="domain" description="PDZ" evidence="6">
    <location>
        <begin position="357"/>
        <end position="401"/>
    </location>
</feature>